<accession>A0A5E4R3A6</accession>
<reference evidence="2 3" key="1">
    <citation type="submission" date="2017-07" db="EMBL/GenBank/DDBJ databases">
        <authorList>
            <person name="Talla V."/>
            <person name="Backstrom N."/>
        </authorList>
    </citation>
    <scope>NUCLEOTIDE SEQUENCE [LARGE SCALE GENOMIC DNA]</scope>
</reference>
<feature type="region of interest" description="Disordered" evidence="1">
    <location>
        <begin position="291"/>
        <end position="317"/>
    </location>
</feature>
<keyword evidence="3" id="KW-1185">Reference proteome</keyword>
<dbReference type="AlphaFoldDB" id="A0A5E4R3A6"/>
<evidence type="ECO:0000313" key="3">
    <source>
        <dbReference type="Proteomes" id="UP000324832"/>
    </source>
</evidence>
<evidence type="ECO:0000256" key="1">
    <source>
        <dbReference type="SAM" id="MobiDB-lite"/>
    </source>
</evidence>
<protein>
    <submittedName>
        <fullName evidence="2">Uncharacterized protein</fullName>
    </submittedName>
</protein>
<evidence type="ECO:0000313" key="2">
    <source>
        <dbReference type="EMBL" id="VVD03795.1"/>
    </source>
</evidence>
<proteinExistence type="predicted"/>
<name>A0A5E4R3A6_9NEOP</name>
<organism evidence="2 3">
    <name type="scientific">Leptidea sinapis</name>
    <dbReference type="NCBI Taxonomy" id="189913"/>
    <lineage>
        <taxon>Eukaryota</taxon>
        <taxon>Metazoa</taxon>
        <taxon>Ecdysozoa</taxon>
        <taxon>Arthropoda</taxon>
        <taxon>Hexapoda</taxon>
        <taxon>Insecta</taxon>
        <taxon>Pterygota</taxon>
        <taxon>Neoptera</taxon>
        <taxon>Endopterygota</taxon>
        <taxon>Lepidoptera</taxon>
        <taxon>Glossata</taxon>
        <taxon>Ditrysia</taxon>
        <taxon>Papilionoidea</taxon>
        <taxon>Pieridae</taxon>
        <taxon>Dismorphiinae</taxon>
        <taxon>Leptidea</taxon>
    </lineage>
</organism>
<dbReference type="EMBL" id="FZQP02006804">
    <property type="protein sequence ID" value="VVD03795.1"/>
    <property type="molecule type" value="Genomic_DNA"/>
</dbReference>
<gene>
    <name evidence="2" type="ORF">LSINAPIS_LOCUS13711</name>
</gene>
<sequence length="349" mass="39692">MTESNPLNMSQPPEEELSDDEIFFGKITLKEVKKAIYLDRYKYILENRKKNKNKNMDDDSFRLIEVQSEPERFSTESSNSSVGSAISALAATASNSSIASANSELATTSSNSIAAPANSKLKMCSEIDTTKPVEEQLKIHEKRHQFSLSVDDSFIQLEKMISNMNTESNETGILYDTTATLKKAESCEELMKDLELNDPQIQSMDENRLKYYNLQEKTKHDNSHTTSTSKVKSYMTPIRKTKEVNLRVPLTEKNHLFKTPLSIKAKSPCRMKTQSKINKFDHISSPIASYIKERPHTPLPRNDSTKKPKSSIPKFICTPNKEKIPQSMEKKSQVMSHQHKILHPTKKLC</sequence>
<dbReference type="Proteomes" id="UP000324832">
    <property type="component" value="Unassembled WGS sequence"/>
</dbReference>